<evidence type="ECO:0000313" key="2">
    <source>
        <dbReference type="Proteomes" id="UP000249799"/>
    </source>
</evidence>
<dbReference type="RefSeq" id="WP_111337166.1">
    <property type="nucleotide sequence ID" value="NZ_CP030032.1"/>
</dbReference>
<keyword evidence="2" id="KW-1185">Reference proteome</keyword>
<reference evidence="1 2" key="1">
    <citation type="submission" date="2018-06" db="EMBL/GenBank/DDBJ databases">
        <title>Lujinxingia sediminis gen. nov. sp. nov., a new facultative anaerobic member of the class Deltaproteobacteria, and proposal of Lujinxingaceae fam. nov.</title>
        <authorList>
            <person name="Guo L.-Y."/>
            <person name="Li C.-M."/>
            <person name="Wang S."/>
            <person name="Du Z.-J."/>
        </authorList>
    </citation>
    <scope>NUCLEOTIDE SEQUENCE [LARGE SCALE GENOMIC DNA]</scope>
    <source>
        <strain evidence="1 2">FA350</strain>
    </source>
</reference>
<dbReference type="OrthoDB" id="9769023at2"/>
<protein>
    <submittedName>
        <fullName evidence="1">Uncharacterized protein</fullName>
    </submittedName>
</protein>
<evidence type="ECO:0000313" key="1">
    <source>
        <dbReference type="EMBL" id="AWV91156.1"/>
    </source>
</evidence>
<name>A0A2Z4FR92_9DELT</name>
<dbReference type="Proteomes" id="UP000249799">
    <property type="component" value="Chromosome"/>
</dbReference>
<dbReference type="PROSITE" id="PS51257">
    <property type="entry name" value="PROKAR_LIPOPROTEIN"/>
    <property type="match status" value="1"/>
</dbReference>
<accession>A0A2Z4FR92</accession>
<proteinExistence type="predicted"/>
<dbReference type="AlphaFoldDB" id="A0A2Z4FR92"/>
<organism evidence="1 2">
    <name type="scientific">Bradymonas sediminis</name>
    <dbReference type="NCBI Taxonomy" id="1548548"/>
    <lineage>
        <taxon>Bacteria</taxon>
        <taxon>Deltaproteobacteria</taxon>
        <taxon>Bradymonadales</taxon>
        <taxon>Bradymonadaceae</taxon>
        <taxon>Bradymonas</taxon>
    </lineage>
</organism>
<sequence>MPTRSSKLGLLLISLAFTLWLSGCASYSDSMRNAHQAMAASQAEYAEQILNKSLETQSSAHLPSSFEGDNILLLLERATVLQSLGKYDLAARDILVVDDHMVFVSLSNVDSIDLATYLYSDDAKDYVPPAYERLLLNTLNMINYLAIGDIQGAKVESRRFSLMEKFFLDDEETSLLNGILALGNYLGGATFEHARDYSEAARLYSRAWHFGVRYPEFQARLTDLLYLTGYKPHDIAALTDSEPLPELMEEVAIHGGMTFEQYRQKWMRGDTLVVVQTGLAPWRKAQRVPIGAAMAYSSNSSRFSSDTQTQLNMMVASGAISTVNFPMLTTMGLPPVRNVTIYVDGEPRPAGTHIDVSAQVTVGYAHLLPNLMAAAITRMITRAVAGQVTDQAVQAGGGGGFGALAGLALQAGMSAADTPDTRSWMSLPGDIRILRTSLPEGEHSINIAVDSRTDERSITIQEDSLNIMNFSRIR</sequence>
<dbReference type="KEGG" id="bsed:DN745_18220"/>
<dbReference type="EMBL" id="CP030032">
    <property type="protein sequence ID" value="AWV91156.1"/>
    <property type="molecule type" value="Genomic_DNA"/>
</dbReference>
<gene>
    <name evidence="1" type="ORF">DN745_18220</name>
</gene>